<evidence type="ECO:0008006" key="4">
    <source>
        <dbReference type="Google" id="ProtNLM"/>
    </source>
</evidence>
<dbReference type="PANTHER" id="PTHR34709">
    <property type="entry name" value="OS10G0396666 PROTEIN"/>
    <property type="match status" value="1"/>
</dbReference>
<evidence type="ECO:0000313" key="3">
    <source>
        <dbReference type="Proteomes" id="UP000275267"/>
    </source>
</evidence>
<dbReference type="Gene3D" id="3.80.10.10">
    <property type="entry name" value="Ribonuclease Inhibitor"/>
    <property type="match status" value="1"/>
</dbReference>
<name>A0A3L6SA39_PANMI</name>
<protein>
    <recommendedName>
        <fullName evidence="4">F-box domain-containing protein</fullName>
    </recommendedName>
</protein>
<dbReference type="AlphaFoldDB" id="A0A3L6SA39"/>
<dbReference type="Proteomes" id="UP000275267">
    <property type="component" value="Unassembled WGS sequence"/>
</dbReference>
<dbReference type="SUPFAM" id="SSF52047">
    <property type="entry name" value="RNI-like"/>
    <property type="match status" value="1"/>
</dbReference>
<organism evidence="2 3">
    <name type="scientific">Panicum miliaceum</name>
    <name type="common">Proso millet</name>
    <name type="synonym">Broomcorn millet</name>
    <dbReference type="NCBI Taxonomy" id="4540"/>
    <lineage>
        <taxon>Eukaryota</taxon>
        <taxon>Viridiplantae</taxon>
        <taxon>Streptophyta</taxon>
        <taxon>Embryophyta</taxon>
        <taxon>Tracheophyta</taxon>
        <taxon>Spermatophyta</taxon>
        <taxon>Magnoliopsida</taxon>
        <taxon>Liliopsida</taxon>
        <taxon>Poales</taxon>
        <taxon>Poaceae</taxon>
        <taxon>PACMAD clade</taxon>
        <taxon>Panicoideae</taxon>
        <taxon>Panicodae</taxon>
        <taxon>Paniceae</taxon>
        <taxon>Panicinae</taxon>
        <taxon>Panicum</taxon>
        <taxon>Panicum sect. Panicum</taxon>
    </lineage>
</organism>
<keyword evidence="3" id="KW-1185">Reference proteome</keyword>
<sequence>MESTKNVVEEEHTNPCPSADDAAGGGHDLISGLSDDVLVRILGLVGDAREVVRTGALSRRWRGLWAGAPALYFDVGGFMSPGDAERFIAVIDDVLALRARSDSGIERVEISFGVYHGCGEPRLAPSCVGAAERWIRYAVQHALTSFFFEVRVTLKRWLDGFDKEDEDVGEDYDGDGDEEDGEEDKVVVDEEENDGGSEEDNHSSDIDNDKPEMPAIALDELPSSARLETMRLFLGGAGVRLPNTVVFASLTDLALECMEIAADSGHLLAGLLSPASCPRLQKLRLWHLKLAAKMELLLESDVLTELSLEHMDKLTSLELRTPGLLDLVVQECDDLETLTVLAPKLKELACASDPSLVAIHGGLPCVSRLKVDLCSHGYYDDGTDDASVSLLQRCSSATSLVVFLYISSRRDLWVDLIKDKIPRLPHVTSLEIQVHPLCERHSTADGAASLLTRFSNLRYLALQLNVWNKKGDDDSYNVCDHLDDWSPHEISLVHLQEAEFRGLTGTDCELRFLQRVLASAADLQKVVVTFSARYRLEDRRDGFILALLGAAGTWTTACPDASCQPYEYQWRPSCT</sequence>
<evidence type="ECO:0000256" key="1">
    <source>
        <dbReference type="SAM" id="MobiDB-lite"/>
    </source>
</evidence>
<dbReference type="InterPro" id="IPR055312">
    <property type="entry name" value="FBL15-like"/>
</dbReference>
<dbReference type="OrthoDB" id="695956at2759"/>
<gene>
    <name evidence="2" type="ORF">C2845_PM02G43280</name>
</gene>
<dbReference type="InterPro" id="IPR032675">
    <property type="entry name" value="LRR_dom_sf"/>
</dbReference>
<proteinExistence type="predicted"/>
<accession>A0A3L6SA39</accession>
<feature type="compositionally biased region" description="Acidic residues" evidence="1">
    <location>
        <begin position="166"/>
        <end position="198"/>
    </location>
</feature>
<reference evidence="3" key="1">
    <citation type="journal article" date="2019" name="Nat. Commun.">
        <title>The genome of broomcorn millet.</title>
        <authorList>
            <person name="Zou C."/>
            <person name="Miki D."/>
            <person name="Li D."/>
            <person name="Tang Q."/>
            <person name="Xiao L."/>
            <person name="Rajput S."/>
            <person name="Deng P."/>
            <person name="Jia W."/>
            <person name="Huang R."/>
            <person name="Zhang M."/>
            <person name="Sun Y."/>
            <person name="Hu J."/>
            <person name="Fu X."/>
            <person name="Schnable P.S."/>
            <person name="Li F."/>
            <person name="Zhang H."/>
            <person name="Feng B."/>
            <person name="Zhu X."/>
            <person name="Liu R."/>
            <person name="Schnable J.C."/>
            <person name="Zhu J.-K."/>
            <person name="Zhang H."/>
        </authorList>
    </citation>
    <scope>NUCLEOTIDE SEQUENCE [LARGE SCALE GENOMIC DNA]</scope>
</reference>
<feature type="compositionally biased region" description="Basic and acidic residues" evidence="1">
    <location>
        <begin position="199"/>
        <end position="211"/>
    </location>
</feature>
<evidence type="ECO:0000313" key="2">
    <source>
        <dbReference type="EMBL" id="RLN16766.1"/>
    </source>
</evidence>
<dbReference type="PANTHER" id="PTHR34709:SF28">
    <property type="entry name" value="OS08G0272601 PROTEIN"/>
    <property type="match status" value="1"/>
</dbReference>
<feature type="region of interest" description="Disordered" evidence="1">
    <location>
        <begin position="166"/>
        <end position="211"/>
    </location>
</feature>
<comment type="caution">
    <text evidence="2">The sequence shown here is derived from an EMBL/GenBank/DDBJ whole genome shotgun (WGS) entry which is preliminary data.</text>
</comment>
<dbReference type="InterPro" id="IPR036047">
    <property type="entry name" value="F-box-like_dom_sf"/>
</dbReference>
<dbReference type="EMBL" id="PQIB02000005">
    <property type="protein sequence ID" value="RLN16766.1"/>
    <property type="molecule type" value="Genomic_DNA"/>
</dbReference>
<feature type="region of interest" description="Disordered" evidence="1">
    <location>
        <begin position="1"/>
        <end position="23"/>
    </location>
</feature>
<dbReference type="SUPFAM" id="SSF81383">
    <property type="entry name" value="F-box domain"/>
    <property type="match status" value="1"/>
</dbReference>